<reference evidence="2" key="1">
    <citation type="submission" date="2020-02" db="EMBL/GenBank/DDBJ databases">
        <authorList>
            <person name="Meier V. D."/>
        </authorList>
    </citation>
    <scope>NUCLEOTIDE SEQUENCE</scope>
    <source>
        <strain evidence="2">AVDCRST_MAG41</strain>
    </source>
</reference>
<gene>
    <name evidence="2" type="ORF">AVDCRST_MAG41-471</name>
</gene>
<dbReference type="SUPFAM" id="SSF52777">
    <property type="entry name" value="CoA-dependent acyltransferases"/>
    <property type="match status" value="1"/>
</dbReference>
<dbReference type="PANTHER" id="PTHR31642">
    <property type="entry name" value="TRICHOTHECENE 3-O-ACETYLTRANSFERASE"/>
    <property type="match status" value="1"/>
</dbReference>
<dbReference type="Gene3D" id="3.30.559.10">
    <property type="entry name" value="Chloramphenicol acetyltransferase-like domain"/>
    <property type="match status" value="2"/>
</dbReference>
<dbReference type="GO" id="GO:0016747">
    <property type="term" value="F:acyltransferase activity, transferring groups other than amino-acyl groups"/>
    <property type="evidence" value="ECO:0007669"/>
    <property type="project" value="TreeGrafter"/>
</dbReference>
<keyword evidence="1" id="KW-0808">Transferase</keyword>
<dbReference type="PANTHER" id="PTHR31642:SF310">
    <property type="entry name" value="FATTY ALCOHOL:CAFFEOYL-COA ACYLTRANSFERASE"/>
    <property type="match status" value="1"/>
</dbReference>
<dbReference type="InterPro" id="IPR023213">
    <property type="entry name" value="CAT-like_dom_sf"/>
</dbReference>
<evidence type="ECO:0008006" key="3">
    <source>
        <dbReference type="Google" id="ProtNLM"/>
    </source>
</evidence>
<dbReference type="InterPro" id="IPR050317">
    <property type="entry name" value="Plant_Fungal_Acyltransferase"/>
</dbReference>
<dbReference type="Pfam" id="PF02458">
    <property type="entry name" value="Transferase"/>
    <property type="match status" value="1"/>
</dbReference>
<evidence type="ECO:0000313" key="2">
    <source>
        <dbReference type="EMBL" id="CAA9220340.1"/>
    </source>
</evidence>
<accession>A0A6J4HC41</accession>
<protein>
    <recommendedName>
        <fullName evidence="3">Transferase</fullName>
    </recommendedName>
</protein>
<organism evidence="2">
    <name type="scientific">uncultured Mycobacteriales bacterium</name>
    <dbReference type="NCBI Taxonomy" id="581187"/>
    <lineage>
        <taxon>Bacteria</taxon>
        <taxon>Bacillati</taxon>
        <taxon>Actinomycetota</taxon>
        <taxon>Actinomycetes</taxon>
        <taxon>Mycobacteriales</taxon>
        <taxon>environmental samples</taxon>
    </lineage>
</organism>
<dbReference type="EMBL" id="CADCTP010000045">
    <property type="protein sequence ID" value="CAA9220340.1"/>
    <property type="molecule type" value="Genomic_DNA"/>
</dbReference>
<sequence>MTELLVPPAATAPGQTRVVRAGVAPGTVVRCGATDTLLSGMAVSLVFLYERAVPVDRLAAGLAAALARVPVFGGSLRTTPGGLPEIVCDDAGVPLTVADSPDPLAVAAGRMTLPTAGFVDTVPAGRDRPADAPLTSVKVTRLGDGGMVVGCSWHHAIGDLQSFMLLMRAWSAAVEGTPPPEVVLVADREAQLDSVLPAHAVGRSGYRLPDAEEREHLGRELRAAPRANRIVQVYFAPAEVDRMRAAYSVEADRRLSTNDAVLGHLLATIRRLDGDTAARRLAMPVNYRRHVGLPPAAVGNLVSEVDFVCAPAARPAEIAAAVRAAVDDFVGTHLSVRANREFLARIGPDRVFDTMPVGFDPENRTFFLTNWSRAGAYDVTFDGGRPACFCPEIPLPTAWSSWLVEGFGGVGHLATVVVPARLAGRLRTDSGLHVFRDPADELPPLAAEIRKLA</sequence>
<proteinExistence type="predicted"/>
<name>A0A6J4HC41_9ACTN</name>
<dbReference type="AlphaFoldDB" id="A0A6J4HC41"/>
<evidence type="ECO:0000256" key="1">
    <source>
        <dbReference type="ARBA" id="ARBA00022679"/>
    </source>
</evidence>